<organism evidence="2 3">
    <name type="scientific">Trichostrongylus colubriformis</name>
    <name type="common">Black scour worm</name>
    <dbReference type="NCBI Taxonomy" id="6319"/>
    <lineage>
        <taxon>Eukaryota</taxon>
        <taxon>Metazoa</taxon>
        <taxon>Ecdysozoa</taxon>
        <taxon>Nematoda</taxon>
        <taxon>Chromadorea</taxon>
        <taxon>Rhabditida</taxon>
        <taxon>Rhabditina</taxon>
        <taxon>Rhabditomorpha</taxon>
        <taxon>Strongyloidea</taxon>
        <taxon>Trichostrongylidae</taxon>
        <taxon>Trichostrongylus</taxon>
    </lineage>
</organism>
<dbReference type="Pfam" id="PF00135">
    <property type="entry name" value="COesterase"/>
    <property type="match status" value="1"/>
</dbReference>
<dbReference type="Proteomes" id="UP001331761">
    <property type="component" value="Unassembled WGS sequence"/>
</dbReference>
<sequence length="133" mass="15666">MTALSNRVYLYSFEFFNPRSFGILSLRMPFRAATHCTELTYLFGVSLLFGFRFTEADKRMIDVMTRMWTNFAKYGNPNGPYEDSTVFDFKWEPATSQQCGSHLVINEKCEMRTSYEEQRAEFWRNIRITSKSG</sequence>
<proteinExistence type="predicted"/>
<dbReference type="InterPro" id="IPR029058">
    <property type="entry name" value="AB_hydrolase_fold"/>
</dbReference>
<dbReference type="EMBL" id="WIXE01000239">
    <property type="protein sequence ID" value="KAK5986763.1"/>
    <property type="molecule type" value="Genomic_DNA"/>
</dbReference>
<evidence type="ECO:0000313" key="2">
    <source>
        <dbReference type="EMBL" id="KAK5986763.1"/>
    </source>
</evidence>
<dbReference type="PANTHER" id="PTHR44590">
    <property type="entry name" value="CARBOXYLIC ESTER HYDROLASE-RELATED"/>
    <property type="match status" value="1"/>
</dbReference>
<keyword evidence="3" id="KW-1185">Reference proteome</keyword>
<evidence type="ECO:0000313" key="3">
    <source>
        <dbReference type="Proteomes" id="UP001331761"/>
    </source>
</evidence>
<reference evidence="2 3" key="1">
    <citation type="submission" date="2019-10" db="EMBL/GenBank/DDBJ databases">
        <title>Assembly and Annotation for the nematode Trichostrongylus colubriformis.</title>
        <authorList>
            <person name="Martin J."/>
        </authorList>
    </citation>
    <scope>NUCLEOTIDE SEQUENCE [LARGE SCALE GENOMIC DNA]</scope>
    <source>
        <strain evidence="2">G859</strain>
        <tissue evidence="2">Whole worm</tissue>
    </source>
</reference>
<feature type="domain" description="Carboxylesterase type B" evidence="1">
    <location>
        <begin position="5"/>
        <end position="123"/>
    </location>
</feature>
<accession>A0AAN8IWU2</accession>
<dbReference type="SUPFAM" id="SSF53474">
    <property type="entry name" value="alpha/beta-Hydrolases"/>
    <property type="match status" value="1"/>
</dbReference>
<evidence type="ECO:0000259" key="1">
    <source>
        <dbReference type="Pfam" id="PF00135"/>
    </source>
</evidence>
<protein>
    <submittedName>
        <fullName evidence="2">Acetylcholinesterase</fullName>
    </submittedName>
</protein>
<dbReference type="AlphaFoldDB" id="A0AAN8IWU2"/>
<name>A0AAN8IWU2_TRICO</name>
<dbReference type="Gene3D" id="3.40.50.1820">
    <property type="entry name" value="alpha/beta hydrolase"/>
    <property type="match status" value="1"/>
</dbReference>
<dbReference type="InterPro" id="IPR002018">
    <property type="entry name" value="CarbesteraseB"/>
</dbReference>
<dbReference type="PANTHER" id="PTHR44590:SF3">
    <property type="entry name" value="CARBOXYLESTERASE TYPE B DOMAIN-CONTAINING PROTEIN"/>
    <property type="match status" value="1"/>
</dbReference>
<comment type="caution">
    <text evidence="2">The sequence shown here is derived from an EMBL/GenBank/DDBJ whole genome shotgun (WGS) entry which is preliminary data.</text>
</comment>
<gene>
    <name evidence="2" type="ORF">GCK32_006880</name>
</gene>